<accession>A0A1T5IT19</accession>
<feature type="transmembrane region" description="Helical" evidence="2">
    <location>
        <begin position="399"/>
        <end position="419"/>
    </location>
</feature>
<keyword evidence="4" id="KW-1185">Reference proteome</keyword>
<gene>
    <name evidence="3" type="ORF">SAMN06309945_0824</name>
</gene>
<dbReference type="EMBL" id="FUZP01000001">
    <property type="protein sequence ID" value="SKC42300.1"/>
    <property type="molecule type" value="Genomic_DNA"/>
</dbReference>
<dbReference type="InterPro" id="IPR045931">
    <property type="entry name" value="DUF6350"/>
</dbReference>
<evidence type="ECO:0000313" key="3">
    <source>
        <dbReference type="EMBL" id="SKC42300.1"/>
    </source>
</evidence>
<keyword evidence="2" id="KW-1133">Transmembrane helix</keyword>
<organism evidence="3 4">
    <name type="scientific">Okibacterium fritillariae</name>
    <dbReference type="NCBI Taxonomy" id="123320"/>
    <lineage>
        <taxon>Bacteria</taxon>
        <taxon>Bacillati</taxon>
        <taxon>Actinomycetota</taxon>
        <taxon>Actinomycetes</taxon>
        <taxon>Micrococcales</taxon>
        <taxon>Microbacteriaceae</taxon>
        <taxon>Okibacterium</taxon>
    </lineage>
</organism>
<keyword evidence="2" id="KW-0472">Membrane</keyword>
<feature type="region of interest" description="Disordered" evidence="1">
    <location>
        <begin position="172"/>
        <end position="194"/>
    </location>
</feature>
<feature type="transmembrane region" description="Helical" evidence="2">
    <location>
        <begin position="264"/>
        <end position="286"/>
    </location>
</feature>
<feature type="transmembrane region" description="Helical" evidence="2">
    <location>
        <begin position="323"/>
        <end position="343"/>
    </location>
</feature>
<feature type="transmembrane region" description="Helical" evidence="2">
    <location>
        <begin position="143"/>
        <end position="164"/>
    </location>
</feature>
<evidence type="ECO:0000313" key="4">
    <source>
        <dbReference type="Proteomes" id="UP000190857"/>
    </source>
</evidence>
<feature type="transmembrane region" description="Helical" evidence="2">
    <location>
        <begin position="12"/>
        <end position="35"/>
    </location>
</feature>
<feature type="region of interest" description="Disordered" evidence="1">
    <location>
        <begin position="422"/>
        <end position="452"/>
    </location>
</feature>
<proteinExistence type="predicted"/>
<feature type="compositionally biased region" description="Low complexity" evidence="1">
    <location>
        <begin position="430"/>
        <end position="439"/>
    </location>
</feature>
<dbReference type="OrthoDB" id="3742900at2"/>
<keyword evidence="2" id="KW-0812">Transmembrane</keyword>
<feature type="transmembrane region" description="Helical" evidence="2">
    <location>
        <begin position="83"/>
        <end position="104"/>
    </location>
</feature>
<dbReference type="AlphaFoldDB" id="A0A1T5IT19"/>
<feature type="transmembrane region" description="Helical" evidence="2">
    <location>
        <begin position="364"/>
        <end position="387"/>
    </location>
</feature>
<dbReference type="STRING" id="123320.SAMN06309945_0824"/>
<dbReference type="Proteomes" id="UP000190857">
    <property type="component" value="Unassembled WGS sequence"/>
</dbReference>
<reference evidence="3 4" key="1">
    <citation type="submission" date="2017-02" db="EMBL/GenBank/DDBJ databases">
        <authorList>
            <person name="Peterson S.W."/>
        </authorList>
    </citation>
    <scope>NUCLEOTIDE SEQUENCE [LARGE SCALE GENOMIC DNA]</scope>
    <source>
        <strain evidence="3 4">VKM Ac-2059</strain>
    </source>
</reference>
<evidence type="ECO:0000256" key="2">
    <source>
        <dbReference type="SAM" id="Phobius"/>
    </source>
</evidence>
<name>A0A1T5IT19_9MICO</name>
<sequence>MNRSQTATLAALETLIAIAIGVAIPLVPLSLLWAIQDGFATDWLVFWRAAVDIWLAGNGVDIRATADAATIAQVGVAQAAQPFFVTIAPLAFALFSVLAAVRIGRRAAETRYWQSGVAGSLVAALVLSALLTFSALSEQLRPSILQGIVLPPLVIAVGLAIGVIRHRVASAPSSASGSTVSPRASGARSGAAKRSASAGLGERIADRFSDTQLAILRAGFTGATAVVAAILAVASVLLALTIFANFGTITTLYESTQLGVTGGIAVTLGQLAFMPNLVIWVASWLVGPGFALGAGTSVSPVNTVVGPLPAFPILGAVPTADLLFGFVGILVPLLAGFFAAMLVRERLTDAATPAHANRTLAAGAVAIGLISALIFAVLASLSGGAIGPGRLAEVGPNPLWVALFVFIEVTVAALIGMLASGHSDDHPDTGSASAASGRSRLSERESGSASKR</sequence>
<feature type="transmembrane region" description="Helical" evidence="2">
    <location>
        <begin position="116"/>
        <end position="137"/>
    </location>
</feature>
<dbReference type="Pfam" id="PF19877">
    <property type="entry name" value="DUF6350"/>
    <property type="match status" value="1"/>
</dbReference>
<protein>
    <submittedName>
        <fullName evidence="3">Uncharacterized protein</fullName>
    </submittedName>
</protein>
<dbReference type="RefSeq" id="WP_079726987.1">
    <property type="nucleotide sequence ID" value="NZ_FUZP01000001.1"/>
</dbReference>
<evidence type="ECO:0000256" key="1">
    <source>
        <dbReference type="SAM" id="MobiDB-lite"/>
    </source>
</evidence>
<feature type="transmembrane region" description="Helical" evidence="2">
    <location>
        <begin position="220"/>
        <end position="244"/>
    </location>
</feature>